<dbReference type="EMBL" id="ML208604">
    <property type="protein sequence ID" value="TFK62117.1"/>
    <property type="molecule type" value="Genomic_DNA"/>
</dbReference>
<evidence type="ECO:0000313" key="1">
    <source>
        <dbReference type="EMBL" id="TFK62117.1"/>
    </source>
</evidence>
<evidence type="ECO:0000313" key="2">
    <source>
        <dbReference type="Proteomes" id="UP000308600"/>
    </source>
</evidence>
<gene>
    <name evidence="1" type="ORF">BDN72DRAFT_405751</name>
</gene>
<organism evidence="1 2">
    <name type="scientific">Pluteus cervinus</name>
    <dbReference type="NCBI Taxonomy" id="181527"/>
    <lineage>
        <taxon>Eukaryota</taxon>
        <taxon>Fungi</taxon>
        <taxon>Dikarya</taxon>
        <taxon>Basidiomycota</taxon>
        <taxon>Agaricomycotina</taxon>
        <taxon>Agaricomycetes</taxon>
        <taxon>Agaricomycetidae</taxon>
        <taxon>Agaricales</taxon>
        <taxon>Pluteineae</taxon>
        <taxon>Pluteaceae</taxon>
        <taxon>Pluteus</taxon>
    </lineage>
</organism>
<protein>
    <submittedName>
        <fullName evidence="1">Uncharacterized protein</fullName>
    </submittedName>
</protein>
<sequence length="387" mass="41863">MSASTTIDATTSFPSTTEALSATIVLFALICGVTMVFKRQYHRQEVEVERDWCKDGETREWKKEDGQSRAQGGAGGRSSSQTSLPPSSGHQGPVSNSNPSTPAPTPNEQPPPDPHLDGGDDNPNDESHSEGDHSTSGSSRPTSPPHGDGDDDPPPPTNHVDCDIPPSSRDSFNLRVLLVIAVILCALLRTLVFVAVRKLQSVRQIVVLGVEALDRSTQNLRSSVRVALERPEWLKSLMKSSVQVFWTRSGSSTTEEVQEWFLEEMKSEEVIKGNLHEEDTTITHKRAFGSDSSPSSRGVAVLSNVLVDVEPIQELVVDYPIAASVSTSTTVTNPSSSAVASSLSSAATHLSRYNIAIIIIIPAHHRCFIAAFDGGYRHICSSLIRDM</sequence>
<reference evidence="1 2" key="1">
    <citation type="journal article" date="2019" name="Nat. Ecol. Evol.">
        <title>Megaphylogeny resolves global patterns of mushroom evolution.</title>
        <authorList>
            <person name="Varga T."/>
            <person name="Krizsan K."/>
            <person name="Foldi C."/>
            <person name="Dima B."/>
            <person name="Sanchez-Garcia M."/>
            <person name="Sanchez-Ramirez S."/>
            <person name="Szollosi G.J."/>
            <person name="Szarkandi J.G."/>
            <person name="Papp V."/>
            <person name="Albert L."/>
            <person name="Andreopoulos W."/>
            <person name="Angelini C."/>
            <person name="Antonin V."/>
            <person name="Barry K.W."/>
            <person name="Bougher N.L."/>
            <person name="Buchanan P."/>
            <person name="Buyck B."/>
            <person name="Bense V."/>
            <person name="Catcheside P."/>
            <person name="Chovatia M."/>
            <person name="Cooper J."/>
            <person name="Damon W."/>
            <person name="Desjardin D."/>
            <person name="Finy P."/>
            <person name="Geml J."/>
            <person name="Haridas S."/>
            <person name="Hughes K."/>
            <person name="Justo A."/>
            <person name="Karasinski D."/>
            <person name="Kautmanova I."/>
            <person name="Kiss B."/>
            <person name="Kocsube S."/>
            <person name="Kotiranta H."/>
            <person name="LaButti K.M."/>
            <person name="Lechner B.E."/>
            <person name="Liimatainen K."/>
            <person name="Lipzen A."/>
            <person name="Lukacs Z."/>
            <person name="Mihaltcheva S."/>
            <person name="Morgado L.N."/>
            <person name="Niskanen T."/>
            <person name="Noordeloos M.E."/>
            <person name="Ohm R.A."/>
            <person name="Ortiz-Santana B."/>
            <person name="Ovrebo C."/>
            <person name="Racz N."/>
            <person name="Riley R."/>
            <person name="Savchenko A."/>
            <person name="Shiryaev A."/>
            <person name="Soop K."/>
            <person name="Spirin V."/>
            <person name="Szebenyi C."/>
            <person name="Tomsovsky M."/>
            <person name="Tulloss R.E."/>
            <person name="Uehling J."/>
            <person name="Grigoriev I.V."/>
            <person name="Vagvolgyi C."/>
            <person name="Papp T."/>
            <person name="Martin F.M."/>
            <person name="Miettinen O."/>
            <person name="Hibbett D.S."/>
            <person name="Nagy L.G."/>
        </authorList>
    </citation>
    <scope>NUCLEOTIDE SEQUENCE [LARGE SCALE GENOMIC DNA]</scope>
    <source>
        <strain evidence="1 2">NL-1719</strain>
    </source>
</reference>
<proteinExistence type="predicted"/>
<name>A0ACD3A8T1_9AGAR</name>
<dbReference type="Proteomes" id="UP000308600">
    <property type="component" value="Unassembled WGS sequence"/>
</dbReference>
<accession>A0ACD3A8T1</accession>
<keyword evidence="2" id="KW-1185">Reference proteome</keyword>